<dbReference type="STRING" id="505345.QV06_11075"/>
<organism evidence="1 2">
    <name type="scientific">Gallibacterium genomosp. 3</name>
    <dbReference type="NCBI Taxonomy" id="505345"/>
    <lineage>
        <taxon>Bacteria</taxon>
        <taxon>Pseudomonadati</taxon>
        <taxon>Pseudomonadota</taxon>
        <taxon>Gammaproteobacteria</taxon>
        <taxon>Pasteurellales</taxon>
        <taxon>Pasteurellaceae</taxon>
        <taxon>Gallibacterium</taxon>
    </lineage>
</organism>
<dbReference type="EMBL" id="JTJR01000050">
    <property type="protein sequence ID" value="OBX02384.1"/>
    <property type="molecule type" value="Genomic_DNA"/>
</dbReference>
<sequence length="333" mass="38781">MIAPLAHIEKEQVLTEQYNAAIEQDNLNLAADIANYVLDEVQTEFHIRFRAHCFRFLLQYTHEKLSNLPETAPESESDKYFENLMELIWKFKWIIPHIPEDANATMEEIDYMLELMKDYYQYFEFSMAPVYTSKMLQYMARGDRDKAQEYFKLWQNEPADDMNDCPACVAADKVNYYYFIGDYAKVLDLSKDILSGKLACAEVPHITYAAILYSLLETHQFDKAKKLLPKAVKLIEQEKTLRELPDLMIIAYQLGETEIAANLIEKYHESIFQIGESVHILKVLMALSYHDTQNYDTAKELALTLDQRNGNQFYQNKIDSLGKQIGVLPHILQ</sequence>
<evidence type="ECO:0008006" key="3">
    <source>
        <dbReference type="Google" id="ProtNLM"/>
    </source>
</evidence>
<comment type="caution">
    <text evidence="1">The sequence shown here is derived from an EMBL/GenBank/DDBJ whole genome shotgun (WGS) entry which is preliminary data.</text>
</comment>
<evidence type="ECO:0000313" key="1">
    <source>
        <dbReference type="EMBL" id="OBX02384.1"/>
    </source>
</evidence>
<gene>
    <name evidence="1" type="ORF">QV06_11075</name>
</gene>
<dbReference type="PATRIC" id="fig|505345.6.peg.2250"/>
<protein>
    <recommendedName>
        <fullName evidence="3">Tetratricopeptide repeat protein</fullName>
    </recommendedName>
</protein>
<proteinExistence type="predicted"/>
<name>A0A1A7PJU4_9PAST</name>
<dbReference type="AlphaFoldDB" id="A0A1A7PJU4"/>
<reference evidence="1 2" key="1">
    <citation type="submission" date="2014-11" db="EMBL/GenBank/DDBJ databases">
        <title>Pan-genome of Gallibacterium spp.</title>
        <authorList>
            <person name="Kudirkiene E."/>
            <person name="Bojesen A.M."/>
        </authorList>
    </citation>
    <scope>NUCLEOTIDE SEQUENCE [LARGE SCALE GENOMIC DNA]</scope>
    <source>
        <strain evidence="1 2">59/S3/89</strain>
    </source>
</reference>
<dbReference type="Proteomes" id="UP000092626">
    <property type="component" value="Unassembled WGS sequence"/>
</dbReference>
<accession>A0A1A7PJU4</accession>
<evidence type="ECO:0000313" key="2">
    <source>
        <dbReference type="Proteomes" id="UP000092626"/>
    </source>
</evidence>